<comment type="caution">
    <text evidence="1">The sequence shown here is derived from an EMBL/GenBank/DDBJ whole genome shotgun (WGS) entry which is preliminary data.</text>
</comment>
<reference evidence="1" key="1">
    <citation type="journal article" date="2014" name="Front. Microbiol.">
        <title>High frequency of phylogenetically diverse reductive dehalogenase-homologous genes in deep subseafloor sedimentary metagenomes.</title>
        <authorList>
            <person name="Kawai M."/>
            <person name="Futagami T."/>
            <person name="Toyoda A."/>
            <person name="Takaki Y."/>
            <person name="Nishi S."/>
            <person name="Hori S."/>
            <person name="Arai W."/>
            <person name="Tsubouchi T."/>
            <person name="Morono Y."/>
            <person name="Uchiyama I."/>
            <person name="Ito T."/>
            <person name="Fujiyama A."/>
            <person name="Inagaki F."/>
            <person name="Takami H."/>
        </authorList>
    </citation>
    <scope>NUCLEOTIDE SEQUENCE</scope>
    <source>
        <strain evidence="1">Expedition CK06-06</strain>
    </source>
</reference>
<organism evidence="1">
    <name type="scientific">marine sediment metagenome</name>
    <dbReference type="NCBI Taxonomy" id="412755"/>
    <lineage>
        <taxon>unclassified sequences</taxon>
        <taxon>metagenomes</taxon>
        <taxon>ecological metagenomes</taxon>
    </lineage>
</organism>
<accession>X0XN00</accession>
<proteinExistence type="predicted"/>
<protein>
    <submittedName>
        <fullName evidence="1">Uncharacterized protein</fullName>
    </submittedName>
</protein>
<dbReference type="EMBL" id="BARS01059357">
    <property type="protein sequence ID" value="GAG44534.1"/>
    <property type="molecule type" value="Genomic_DNA"/>
</dbReference>
<evidence type="ECO:0000313" key="1">
    <source>
        <dbReference type="EMBL" id="GAG44534.1"/>
    </source>
</evidence>
<feature type="non-terminal residue" evidence="1">
    <location>
        <position position="30"/>
    </location>
</feature>
<dbReference type="AlphaFoldDB" id="X0XN00"/>
<name>X0XN00_9ZZZZ</name>
<gene>
    <name evidence="1" type="ORF">S01H1_86025</name>
</gene>
<sequence length="30" mass="3120">MITLEAADLIEGDASAANVLDYIINGVQEA</sequence>